<dbReference type="Proteomes" id="UP000028186">
    <property type="component" value="Chromosome I"/>
</dbReference>
<name>A0A068T4S1_NEOGA</name>
<dbReference type="HOGENOM" id="CLU_149290_2_0_5"/>
<dbReference type="InterPro" id="IPR038573">
    <property type="entry name" value="BrnT_sf"/>
</dbReference>
<protein>
    <submittedName>
        <fullName evidence="1">Putative Gp6, pANL56 protein</fullName>
    </submittedName>
</protein>
<dbReference type="Pfam" id="PF04365">
    <property type="entry name" value="BrnT_toxin"/>
    <property type="match status" value="1"/>
</dbReference>
<dbReference type="RefSeq" id="WP_038540953.1">
    <property type="nucleotide sequence ID" value="NZ_HG938355.1"/>
</dbReference>
<dbReference type="Gene3D" id="3.10.450.530">
    <property type="entry name" value="Ribonuclease toxin, BrnT, of type II toxin-antitoxin system"/>
    <property type="match status" value="1"/>
</dbReference>
<reference evidence="2" key="1">
    <citation type="journal article" date="2014" name="BMC Genomics">
        <title>Genome sequencing of two Neorhizobium galegae strains reveals a noeT gene responsible for the unusual acetylation of the nodulation factors.</title>
        <authorList>
            <person name="Osterman J."/>
            <person name="Marsh J."/>
            <person name="Laine P.K."/>
            <person name="Zeng Z."/>
            <person name="Alatalo E."/>
            <person name="Sullivan J.T."/>
            <person name="Young J.P."/>
            <person name="Thomas-Oates J."/>
            <person name="Paulin L."/>
            <person name="Lindstrom K."/>
        </authorList>
    </citation>
    <scope>NUCLEOTIDE SEQUENCE [LARGE SCALE GENOMIC DNA]</scope>
    <source>
        <strain evidence="2">HAMBI 1141</strain>
    </source>
</reference>
<dbReference type="KEGG" id="ngl:RG1141_CH07340"/>
<proteinExistence type="predicted"/>
<gene>
    <name evidence="1" type="ORF">RG1141_CH07340</name>
</gene>
<dbReference type="eggNOG" id="COG2929">
    <property type="taxonomic scope" value="Bacteria"/>
</dbReference>
<accession>A0A068T4S1</accession>
<organism evidence="1 2">
    <name type="scientific">Neorhizobium galegae bv. officinalis bv. officinalis str. HAMBI 1141</name>
    <dbReference type="NCBI Taxonomy" id="1028801"/>
    <lineage>
        <taxon>Bacteria</taxon>
        <taxon>Pseudomonadati</taxon>
        <taxon>Pseudomonadota</taxon>
        <taxon>Alphaproteobacteria</taxon>
        <taxon>Hyphomicrobiales</taxon>
        <taxon>Rhizobiaceae</taxon>
        <taxon>Rhizobium/Agrobacterium group</taxon>
        <taxon>Neorhizobium</taxon>
    </lineage>
</organism>
<sequence>MAIIFDPAKRLLTVEQRGLDFADAGKVFDGSHLTIEDDRIDYGEARYFTVGFLDERMVVFVWTPRGDDQRIISMRKANDREQKAYGPRLAGH</sequence>
<dbReference type="EMBL" id="HG938355">
    <property type="protein sequence ID" value="CDN53094.1"/>
    <property type="molecule type" value="Genomic_DNA"/>
</dbReference>
<evidence type="ECO:0000313" key="1">
    <source>
        <dbReference type="EMBL" id="CDN53094.1"/>
    </source>
</evidence>
<evidence type="ECO:0000313" key="2">
    <source>
        <dbReference type="Proteomes" id="UP000028186"/>
    </source>
</evidence>
<dbReference type="AlphaFoldDB" id="A0A068T4S1"/>
<dbReference type="PATRIC" id="fig|1028801.3.peg.746"/>
<dbReference type="InterPro" id="IPR007460">
    <property type="entry name" value="BrnT_toxin"/>
</dbReference>